<keyword evidence="2" id="KW-1185">Reference proteome</keyword>
<comment type="caution">
    <text evidence="1">The sequence shown here is derived from an EMBL/GenBank/DDBJ whole genome shotgun (WGS) entry which is preliminary data.</text>
</comment>
<dbReference type="Proteomes" id="UP001338125">
    <property type="component" value="Unassembled WGS sequence"/>
</dbReference>
<protein>
    <submittedName>
        <fullName evidence="1">Uncharacterized protein</fullName>
    </submittedName>
</protein>
<accession>A0ABR0SA05</accession>
<dbReference type="EMBL" id="JAVFKD010000015">
    <property type="protein sequence ID" value="KAK5988991.1"/>
    <property type="molecule type" value="Genomic_DNA"/>
</dbReference>
<gene>
    <name evidence="1" type="ORF">PT974_10489</name>
</gene>
<evidence type="ECO:0000313" key="2">
    <source>
        <dbReference type="Proteomes" id="UP001338125"/>
    </source>
</evidence>
<evidence type="ECO:0000313" key="1">
    <source>
        <dbReference type="EMBL" id="KAK5988991.1"/>
    </source>
</evidence>
<sequence length="45" mass="5092">MEGAVIDLSLTVTGLCLWYAKDIKDTDIERLRKEINNLTEAIKVV</sequence>
<organism evidence="1 2">
    <name type="scientific">Cladobotryum mycophilum</name>
    <dbReference type="NCBI Taxonomy" id="491253"/>
    <lineage>
        <taxon>Eukaryota</taxon>
        <taxon>Fungi</taxon>
        <taxon>Dikarya</taxon>
        <taxon>Ascomycota</taxon>
        <taxon>Pezizomycotina</taxon>
        <taxon>Sordariomycetes</taxon>
        <taxon>Hypocreomycetidae</taxon>
        <taxon>Hypocreales</taxon>
        <taxon>Hypocreaceae</taxon>
        <taxon>Cladobotryum</taxon>
    </lineage>
</organism>
<name>A0ABR0SA05_9HYPO</name>
<reference evidence="1 2" key="1">
    <citation type="submission" date="2024-01" db="EMBL/GenBank/DDBJ databases">
        <title>Complete genome of Cladobotryum mycophilum ATHUM6906.</title>
        <authorList>
            <person name="Christinaki A.C."/>
            <person name="Myridakis A.I."/>
            <person name="Kouvelis V.N."/>
        </authorList>
    </citation>
    <scope>NUCLEOTIDE SEQUENCE [LARGE SCALE GENOMIC DNA]</scope>
    <source>
        <strain evidence="1 2">ATHUM6906</strain>
    </source>
</reference>
<proteinExistence type="predicted"/>